<feature type="compositionally biased region" description="Basic and acidic residues" evidence="11">
    <location>
        <begin position="1"/>
        <end position="10"/>
    </location>
</feature>
<feature type="transmembrane region" description="Helical" evidence="12">
    <location>
        <begin position="1106"/>
        <end position="1127"/>
    </location>
</feature>
<feature type="transmembrane region" description="Helical" evidence="12">
    <location>
        <begin position="1186"/>
        <end position="1208"/>
    </location>
</feature>
<feature type="transmembrane region" description="Helical" evidence="12">
    <location>
        <begin position="956"/>
        <end position="981"/>
    </location>
</feature>
<keyword evidence="9 12" id="KW-0472">Membrane</keyword>
<feature type="compositionally biased region" description="Low complexity" evidence="11">
    <location>
        <begin position="809"/>
        <end position="818"/>
    </location>
</feature>
<dbReference type="GO" id="GO:0005886">
    <property type="term" value="C:plasma membrane"/>
    <property type="evidence" value="ECO:0007669"/>
    <property type="project" value="UniProtKB-SubCell"/>
</dbReference>
<feature type="region of interest" description="Disordered" evidence="11">
    <location>
        <begin position="1"/>
        <end position="55"/>
    </location>
</feature>
<feature type="domain" description="ABC transporter" evidence="13">
    <location>
        <begin position="1284"/>
        <end position="1520"/>
    </location>
</feature>
<dbReference type="InterPro" id="IPR003593">
    <property type="entry name" value="AAA+_ATPase"/>
</dbReference>
<dbReference type="GO" id="GO:0010328">
    <property type="term" value="F:auxin influx transmembrane transporter activity"/>
    <property type="evidence" value="ECO:0007669"/>
    <property type="project" value="UniProtKB-ARBA"/>
</dbReference>
<evidence type="ECO:0000313" key="15">
    <source>
        <dbReference type="EMBL" id="CAD8666967.1"/>
    </source>
</evidence>
<dbReference type="PROSITE" id="PS50893">
    <property type="entry name" value="ABC_TRANSPORTER_2"/>
    <property type="match status" value="2"/>
</dbReference>
<evidence type="ECO:0000256" key="1">
    <source>
        <dbReference type="ARBA" id="ARBA00004651"/>
    </source>
</evidence>
<dbReference type="FunFam" id="3.40.50.300:FF:000066">
    <property type="entry name" value="ABC transporter B family member 1"/>
    <property type="match status" value="2"/>
</dbReference>
<evidence type="ECO:0000256" key="7">
    <source>
        <dbReference type="ARBA" id="ARBA00022840"/>
    </source>
</evidence>
<evidence type="ECO:0000256" key="12">
    <source>
        <dbReference type="SAM" id="Phobius"/>
    </source>
</evidence>
<feature type="transmembrane region" description="Helical" evidence="12">
    <location>
        <begin position="225"/>
        <end position="246"/>
    </location>
</feature>
<evidence type="ECO:0000256" key="11">
    <source>
        <dbReference type="SAM" id="MobiDB-lite"/>
    </source>
</evidence>
<keyword evidence="7" id="KW-0067">ATP-binding</keyword>
<name>A0A7S0R4U3_9CHLO</name>
<evidence type="ECO:0008006" key="16">
    <source>
        <dbReference type="Google" id="ProtNLM"/>
    </source>
</evidence>
<keyword evidence="10" id="KW-0325">Glycoprotein</keyword>
<dbReference type="GO" id="GO:0015421">
    <property type="term" value="F:ABC-type oligopeptide transporter activity"/>
    <property type="evidence" value="ECO:0007669"/>
    <property type="project" value="TreeGrafter"/>
</dbReference>
<evidence type="ECO:0000256" key="4">
    <source>
        <dbReference type="ARBA" id="ARBA00022692"/>
    </source>
</evidence>
<sequence>MEKASGKGDGIEMPASPSMVKPEMGALASPGSKRLGDDDDIPASETKAAEDTDQKKDELVEQCNYLQLFSTADGLDILLMSLGLIGAIGGGIMMPLFAVVFGDFIDAFGAPDTDFMNTVSNIALKFLYLAIGAFVAMYLEVAFFTWSGVRQTNRLRQRYLAAVLRQDVGFFDTAATTGGLLQGINEDAISIQNAISEKFSNVVHHFCTFIAGFIVGFTYSWDLTLVMVGCLPFLAIMGGIIAKFAATHESFSQKLYTEAGTVAQQAISNIRTVSAYNGQERVLTLYTRALDATLKSGFRTGAIVGSSIGGIQFIMYCSYAVGLFYGAHRVASGHMEGGTVLAVLIATLMASFALGQASPNFQFFSRGRVAGARLFGVLQRVPGMRDVDGFAVADVQQQHAGDDKAHHGSSKPAGWKEGYSRMLQVLMQNDKAAAAKAATGSAKPGSQGTDKATALLALPAAPAMEAHGGTGELAGEVRGELELQDITFAYPIRPEIPVFSGFSLRVPAGHTVALVGSSGSGKSTAVQLIERFYDPQAGRVLLDGVDLRALKLSWLRQHMGLVSQEPTLFATTVYENIAMGKEGATEAEVHAAAAAANAHKFIAALPEGYATLVGERGTQMSGGQKQRIAIARAILKNPRILLLDEATSALDTSSERLVQAALDRMVVGRTTVVVAHRLSTIKHADAIAVVAGGRVAELGTHDKLLRDPLGVYTNLVQLQMQRHAEPEAEEPVEGVVEAEEEDPELAAAALAGLASNALGSNGGLEPALSEQLGISVARHRDLEQGISQPDFHASSMKPGAAGNALSPHAAASATGSNGAAGVRVPGHVMPLGQASVDSAQPSATGAAASMISAQSIPAPSTGLALASSLTSAPTSGPLSEVPRRGSVDAHQRRVSAGDGGLARHSAEAAGKPDAAATPAQAGPRKKLSEAEEKKLAEEAAKQIPMSRLLKLNKPEWPAALFGLVASALAGMQNPAFAFVLADMTLIFYDPDPDHMKSRASFYSWMFFVIACGALITLAIQQTCFSYMAQHLSRRVRVMLLGSILRQDVAFFDAEEHSSGRLASALATDATYIRGAVGDSVGVALQNLATLAAGYLIAFIYDWRMALLITGCMPILITGAIAQMNWAMGNANKSDKLYQAANQLMSEAFSSIRVVHAYNLQPYIFHTYSTVLDSASKTLIRGAHTGGLVMAYSFFSIFAMYSLIIYFGGWEISRGLTDFEGMYKSFLAVLFAAMGMAQVGATFPDIGKAKAAVGRVFPLIDRVPAIDASSPEGEAPPPETVRGEIEFRGVRFAYPSRPTVVIYRDFSLHIEAGKTCALVGESGSGKSTVVALLERFYDPQAGDILLDGRPLASYNLKWMRQQVGLVSQEPLLFAGTIADNIAYGAPGASLEEVEAAARAANASDFIAKLPEGVHTRVGEGGIQLSGGQKQRIAIARAVIKNPKVLLLDEATSALDARSERAVQAALDVVAAGRTTLTIAHRLSTIRNAHSISVVFRGVILEQGNHDQLMALPGGAYARLVAAQEATAEGHAASVAARTSFTGSHK</sequence>
<dbReference type="SMART" id="SM00382">
    <property type="entry name" value="AAA"/>
    <property type="match status" value="2"/>
</dbReference>
<dbReference type="FunFam" id="1.20.1560.10:FF:000009">
    <property type="entry name" value="ABC transporter B family member 1"/>
    <property type="match status" value="1"/>
</dbReference>
<dbReference type="Pfam" id="PF00664">
    <property type="entry name" value="ABC_membrane"/>
    <property type="match status" value="2"/>
</dbReference>
<feature type="compositionally biased region" description="Basic and acidic residues" evidence="11">
    <location>
        <begin position="881"/>
        <end position="891"/>
    </location>
</feature>
<feature type="compositionally biased region" description="Low complexity" evidence="11">
    <location>
        <begin position="867"/>
        <end position="879"/>
    </location>
</feature>
<dbReference type="Gene3D" id="1.20.1560.10">
    <property type="entry name" value="ABC transporter type 1, transmembrane domain"/>
    <property type="match status" value="2"/>
</dbReference>
<dbReference type="CDD" id="cd03249">
    <property type="entry name" value="ABC_MTABC3_MDL1_MDL2"/>
    <property type="match status" value="2"/>
</dbReference>
<dbReference type="InterPro" id="IPR027417">
    <property type="entry name" value="P-loop_NTPase"/>
</dbReference>
<dbReference type="SUPFAM" id="SSF52540">
    <property type="entry name" value="P-loop containing nucleoside triphosphate hydrolases"/>
    <property type="match status" value="2"/>
</dbReference>
<evidence type="ECO:0000256" key="9">
    <source>
        <dbReference type="ARBA" id="ARBA00023136"/>
    </source>
</evidence>
<dbReference type="PROSITE" id="PS00211">
    <property type="entry name" value="ABC_TRANSPORTER_1"/>
    <property type="match status" value="2"/>
</dbReference>
<dbReference type="GO" id="GO:0090374">
    <property type="term" value="P:oligopeptide export from mitochondrion"/>
    <property type="evidence" value="ECO:0007669"/>
    <property type="project" value="TreeGrafter"/>
</dbReference>
<dbReference type="Gene3D" id="3.40.50.300">
    <property type="entry name" value="P-loop containing nucleotide triphosphate hydrolases"/>
    <property type="match status" value="2"/>
</dbReference>
<feature type="compositionally biased region" description="Basic and acidic residues" evidence="11">
    <location>
        <begin position="926"/>
        <end position="935"/>
    </location>
</feature>
<feature type="transmembrane region" description="Helical" evidence="12">
    <location>
        <begin position="77"/>
        <end position="102"/>
    </location>
</feature>
<dbReference type="GO" id="GO:0005524">
    <property type="term" value="F:ATP binding"/>
    <property type="evidence" value="ECO:0007669"/>
    <property type="project" value="UniProtKB-KW"/>
</dbReference>
<gene>
    <name evidence="15" type="ORF">CLEI1391_LOCUS2244</name>
</gene>
<dbReference type="GO" id="GO:0016887">
    <property type="term" value="F:ATP hydrolysis activity"/>
    <property type="evidence" value="ECO:0007669"/>
    <property type="project" value="InterPro"/>
</dbReference>
<dbReference type="InterPro" id="IPR039421">
    <property type="entry name" value="Type_1_exporter"/>
</dbReference>
<feature type="transmembrane region" description="Helical" evidence="12">
    <location>
        <begin position="302"/>
        <end position="327"/>
    </location>
</feature>
<feature type="transmembrane region" description="Helical" evidence="12">
    <location>
        <begin position="1220"/>
        <end position="1240"/>
    </location>
</feature>
<organism evidence="15">
    <name type="scientific">Chlamydomonas leiostraca</name>
    <dbReference type="NCBI Taxonomy" id="1034604"/>
    <lineage>
        <taxon>Eukaryota</taxon>
        <taxon>Viridiplantae</taxon>
        <taxon>Chlorophyta</taxon>
        <taxon>core chlorophytes</taxon>
        <taxon>Chlorophyceae</taxon>
        <taxon>CS clade</taxon>
        <taxon>Chlamydomonadales</taxon>
        <taxon>Chlamydomonadaceae</taxon>
        <taxon>Chlamydomonas</taxon>
    </lineage>
</organism>
<evidence type="ECO:0000259" key="14">
    <source>
        <dbReference type="PROSITE" id="PS50929"/>
    </source>
</evidence>
<keyword evidence="5" id="KW-0677">Repeat</keyword>
<evidence type="ECO:0000256" key="3">
    <source>
        <dbReference type="ARBA" id="ARBA00022448"/>
    </source>
</evidence>
<dbReference type="InterPro" id="IPR017871">
    <property type="entry name" value="ABC_transporter-like_CS"/>
</dbReference>
<feature type="domain" description="ABC transporter" evidence="13">
    <location>
        <begin position="481"/>
        <end position="717"/>
    </location>
</feature>
<dbReference type="CDD" id="cd18578">
    <property type="entry name" value="ABC_6TM_Pgp_ABCB1_D2_like"/>
    <property type="match status" value="1"/>
</dbReference>
<feature type="compositionally biased region" description="Low complexity" evidence="11">
    <location>
        <begin position="907"/>
        <end position="922"/>
    </location>
</feature>
<evidence type="ECO:0000256" key="6">
    <source>
        <dbReference type="ARBA" id="ARBA00022741"/>
    </source>
</evidence>
<dbReference type="PROSITE" id="PS50929">
    <property type="entry name" value="ABC_TM1F"/>
    <property type="match status" value="2"/>
</dbReference>
<evidence type="ECO:0000256" key="5">
    <source>
        <dbReference type="ARBA" id="ARBA00022737"/>
    </source>
</evidence>
<dbReference type="EMBL" id="HBFB01004188">
    <property type="protein sequence ID" value="CAD8666967.1"/>
    <property type="molecule type" value="Transcribed_RNA"/>
</dbReference>
<dbReference type="SUPFAM" id="SSF90123">
    <property type="entry name" value="ABC transporter transmembrane region"/>
    <property type="match status" value="2"/>
</dbReference>
<dbReference type="PANTHER" id="PTHR43394:SF11">
    <property type="entry name" value="ATP-BINDING CASSETTE TRANSPORTER"/>
    <property type="match status" value="1"/>
</dbReference>
<dbReference type="Pfam" id="PF00005">
    <property type="entry name" value="ABC_tran"/>
    <property type="match status" value="2"/>
</dbReference>
<keyword evidence="6" id="KW-0547">Nucleotide-binding</keyword>
<dbReference type="PANTHER" id="PTHR43394">
    <property type="entry name" value="ATP-DEPENDENT PERMEASE MDL1, MITOCHONDRIAL"/>
    <property type="match status" value="1"/>
</dbReference>
<feature type="compositionally biased region" description="Acidic residues" evidence="11">
    <location>
        <begin position="727"/>
        <end position="741"/>
    </location>
</feature>
<feature type="transmembrane region" description="Helical" evidence="12">
    <location>
        <begin position="202"/>
        <end position="219"/>
    </location>
</feature>
<proteinExistence type="inferred from homology"/>
<evidence type="ECO:0000256" key="2">
    <source>
        <dbReference type="ARBA" id="ARBA00007577"/>
    </source>
</evidence>
<dbReference type="GO" id="GO:0010329">
    <property type="term" value="F:auxin efflux transmembrane transporter activity"/>
    <property type="evidence" value="ECO:0007669"/>
    <property type="project" value="UniProtKB-ARBA"/>
</dbReference>
<dbReference type="CDD" id="cd18577">
    <property type="entry name" value="ABC_6TM_Pgp_ABCB1_D1_like"/>
    <property type="match status" value="1"/>
</dbReference>
<keyword evidence="8 12" id="KW-1133">Transmembrane helix</keyword>
<feature type="transmembrane region" description="Helical" evidence="12">
    <location>
        <begin position="1001"/>
        <end position="1028"/>
    </location>
</feature>
<dbReference type="InterPro" id="IPR003439">
    <property type="entry name" value="ABC_transporter-like_ATP-bd"/>
</dbReference>
<evidence type="ECO:0000256" key="8">
    <source>
        <dbReference type="ARBA" id="ARBA00022989"/>
    </source>
</evidence>
<dbReference type="InterPro" id="IPR036640">
    <property type="entry name" value="ABC1_TM_sf"/>
</dbReference>
<feature type="region of interest" description="Disordered" evidence="11">
    <location>
        <begin position="789"/>
        <end position="818"/>
    </location>
</feature>
<feature type="domain" description="ABC transmembrane type-1" evidence="14">
    <location>
        <begin position="82"/>
        <end position="366"/>
    </location>
</feature>
<feature type="domain" description="ABC transmembrane type-1" evidence="14">
    <location>
        <begin position="960"/>
        <end position="1247"/>
    </location>
</feature>
<protein>
    <recommendedName>
        <fullName evidence="16">ATP-binding cassette transporter</fullName>
    </recommendedName>
</protein>
<dbReference type="InterPro" id="IPR011527">
    <property type="entry name" value="ABC1_TM_dom"/>
</dbReference>
<dbReference type="GO" id="GO:0005743">
    <property type="term" value="C:mitochondrial inner membrane"/>
    <property type="evidence" value="ECO:0007669"/>
    <property type="project" value="TreeGrafter"/>
</dbReference>
<feature type="region of interest" description="Disordered" evidence="11">
    <location>
        <begin position="867"/>
        <end position="935"/>
    </location>
</feature>
<reference evidence="15" key="1">
    <citation type="submission" date="2021-01" db="EMBL/GenBank/DDBJ databases">
        <authorList>
            <person name="Corre E."/>
            <person name="Pelletier E."/>
            <person name="Niang G."/>
            <person name="Scheremetjew M."/>
            <person name="Finn R."/>
            <person name="Kale V."/>
            <person name="Holt S."/>
            <person name="Cochrane G."/>
            <person name="Meng A."/>
            <person name="Brown T."/>
            <person name="Cohen L."/>
        </authorList>
    </citation>
    <scope>NUCLEOTIDE SEQUENCE</scope>
    <source>
        <strain evidence="15">SAG 11-49</strain>
    </source>
</reference>
<evidence type="ECO:0000256" key="10">
    <source>
        <dbReference type="ARBA" id="ARBA00023180"/>
    </source>
</evidence>
<feature type="region of interest" description="Disordered" evidence="11">
    <location>
        <begin position="722"/>
        <end position="741"/>
    </location>
</feature>
<evidence type="ECO:0000259" key="13">
    <source>
        <dbReference type="PROSITE" id="PS50893"/>
    </source>
</evidence>
<accession>A0A7S0R4U3</accession>
<keyword evidence="4 12" id="KW-0812">Transmembrane</keyword>
<feature type="transmembrane region" description="Helical" evidence="12">
    <location>
        <begin position="1080"/>
        <end position="1100"/>
    </location>
</feature>
<keyword evidence="3" id="KW-0813">Transport</keyword>
<comment type="similarity">
    <text evidence="2">Belongs to the ABC transporter superfamily. ABCB family. Multidrug resistance exporter (TC 3.A.1.201) subfamily.</text>
</comment>
<comment type="subcellular location">
    <subcellularLocation>
        <location evidence="1">Cell membrane</location>
        <topology evidence="1">Multi-pass membrane protein</topology>
    </subcellularLocation>
</comment>
<feature type="transmembrane region" description="Helical" evidence="12">
    <location>
        <begin position="122"/>
        <end position="149"/>
    </location>
</feature>